<dbReference type="InterPro" id="IPR005225">
    <property type="entry name" value="Small_GTP-bd"/>
</dbReference>
<organism evidence="5 6">
    <name type="scientific">Paramuricea clavata</name>
    <name type="common">Red gorgonian</name>
    <name type="synonym">Violescent sea-whip</name>
    <dbReference type="NCBI Taxonomy" id="317549"/>
    <lineage>
        <taxon>Eukaryota</taxon>
        <taxon>Metazoa</taxon>
        <taxon>Cnidaria</taxon>
        <taxon>Anthozoa</taxon>
        <taxon>Octocorallia</taxon>
        <taxon>Malacalcyonacea</taxon>
        <taxon>Plexauridae</taxon>
        <taxon>Paramuricea</taxon>
    </lineage>
</organism>
<evidence type="ECO:0000256" key="2">
    <source>
        <dbReference type="ARBA" id="ARBA00022741"/>
    </source>
</evidence>
<dbReference type="SMART" id="SM00176">
    <property type="entry name" value="RAN"/>
    <property type="match status" value="1"/>
</dbReference>
<dbReference type="PANTHER" id="PTHR47977">
    <property type="entry name" value="RAS-RELATED PROTEIN RAB"/>
    <property type="match status" value="1"/>
</dbReference>
<dbReference type="NCBIfam" id="TIGR00231">
    <property type="entry name" value="small_GTP"/>
    <property type="match status" value="1"/>
</dbReference>
<dbReference type="SMART" id="SM00174">
    <property type="entry name" value="RHO"/>
    <property type="match status" value="1"/>
</dbReference>
<dbReference type="OrthoDB" id="9989112at2759"/>
<evidence type="ECO:0000313" key="6">
    <source>
        <dbReference type="Proteomes" id="UP001152795"/>
    </source>
</evidence>
<evidence type="ECO:0000256" key="1">
    <source>
        <dbReference type="ARBA" id="ARBA00004308"/>
    </source>
</evidence>
<dbReference type="PROSITE" id="PS51420">
    <property type="entry name" value="RHO"/>
    <property type="match status" value="1"/>
</dbReference>
<dbReference type="SMART" id="SM00173">
    <property type="entry name" value="RAS"/>
    <property type="match status" value="1"/>
</dbReference>
<comment type="subcellular location">
    <subcellularLocation>
        <location evidence="1">Endomembrane system</location>
    </subcellularLocation>
</comment>
<dbReference type="Proteomes" id="UP001152795">
    <property type="component" value="Unassembled WGS sequence"/>
</dbReference>
<keyword evidence="4" id="KW-0472">Membrane</keyword>
<comment type="caution">
    <text evidence="5">The sequence shown here is derived from an EMBL/GenBank/DDBJ whole genome shotgun (WGS) entry which is preliminary data.</text>
</comment>
<dbReference type="Gene3D" id="3.40.50.300">
    <property type="entry name" value="P-loop containing nucleotide triphosphate hydrolases"/>
    <property type="match status" value="1"/>
</dbReference>
<dbReference type="SUPFAM" id="SSF52540">
    <property type="entry name" value="P-loop containing nucleoside triphosphate hydrolases"/>
    <property type="match status" value="1"/>
</dbReference>
<dbReference type="InterPro" id="IPR001806">
    <property type="entry name" value="Small_GTPase"/>
</dbReference>
<keyword evidence="2" id="KW-0547">Nucleotide-binding</keyword>
<name>A0A6S7JD39_PARCT</name>
<dbReference type="PRINTS" id="PR00449">
    <property type="entry name" value="RASTRNSFRMNG"/>
</dbReference>
<dbReference type="Pfam" id="PF00071">
    <property type="entry name" value="Ras"/>
    <property type="match status" value="1"/>
</dbReference>
<evidence type="ECO:0000256" key="4">
    <source>
        <dbReference type="ARBA" id="ARBA00023136"/>
    </source>
</evidence>
<dbReference type="PROSITE" id="PS51421">
    <property type="entry name" value="RAS"/>
    <property type="match status" value="1"/>
</dbReference>
<keyword evidence="6" id="KW-1185">Reference proteome</keyword>
<dbReference type="GO" id="GO:0005525">
    <property type="term" value="F:GTP binding"/>
    <property type="evidence" value="ECO:0007669"/>
    <property type="project" value="UniProtKB-KW"/>
</dbReference>
<dbReference type="CDD" id="cd00154">
    <property type="entry name" value="Rab"/>
    <property type="match status" value="1"/>
</dbReference>
<dbReference type="SMART" id="SM00175">
    <property type="entry name" value="RAB"/>
    <property type="match status" value="1"/>
</dbReference>
<dbReference type="EMBL" id="CACRXK020008497">
    <property type="protein sequence ID" value="CAB4014912.1"/>
    <property type="molecule type" value="Genomic_DNA"/>
</dbReference>
<keyword evidence="3" id="KW-0342">GTP-binding</keyword>
<dbReference type="FunFam" id="3.40.50.300:FF:000586">
    <property type="entry name" value="Rab family GTPase"/>
    <property type="match status" value="1"/>
</dbReference>
<proteinExistence type="predicted"/>
<accession>A0A6S7JD39</accession>
<dbReference type="AlphaFoldDB" id="A0A6S7JD39"/>
<reference evidence="5" key="1">
    <citation type="submission" date="2020-04" db="EMBL/GenBank/DDBJ databases">
        <authorList>
            <person name="Alioto T."/>
            <person name="Alioto T."/>
            <person name="Gomez Garrido J."/>
        </authorList>
    </citation>
    <scope>NUCLEOTIDE SEQUENCE</scope>
    <source>
        <strain evidence="5">A484AB</strain>
    </source>
</reference>
<dbReference type="InterPro" id="IPR027417">
    <property type="entry name" value="P-loop_NTPase"/>
</dbReference>
<sequence>MGDDSKYKYLFKVVLIGDASVGKTCLVRRYAKGLFIGNPGATIGVDFMMRNVDINDEMIKLQLWDTAGQERFRSLTHSYYNNAHAVVIVYDITNKRSFENLPLWLDDVQRYCKKDAIKILVGNKKDLNDQRQVECDMAKEIGSACDIVTMETSAKDDENVDVLFDSIALELSQRLKNTDDEESTAVLTDEQTITIKTNNNCINNNSEKLPYTTSCCKI</sequence>
<evidence type="ECO:0000256" key="3">
    <source>
        <dbReference type="ARBA" id="ARBA00023134"/>
    </source>
</evidence>
<gene>
    <name evidence="5" type="ORF">PACLA_8A041703</name>
</gene>
<dbReference type="PROSITE" id="PS51419">
    <property type="entry name" value="RAB"/>
    <property type="match status" value="1"/>
</dbReference>
<dbReference type="GO" id="GO:0003924">
    <property type="term" value="F:GTPase activity"/>
    <property type="evidence" value="ECO:0007669"/>
    <property type="project" value="InterPro"/>
</dbReference>
<evidence type="ECO:0000313" key="5">
    <source>
        <dbReference type="EMBL" id="CAB4014912.1"/>
    </source>
</evidence>
<dbReference type="GO" id="GO:0012505">
    <property type="term" value="C:endomembrane system"/>
    <property type="evidence" value="ECO:0007669"/>
    <property type="project" value="UniProtKB-SubCell"/>
</dbReference>
<protein>
    <submittedName>
        <fullName evidence="5">Ras-related Rab-30</fullName>
    </submittedName>
</protein>
<dbReference type="InterPro" id="IPR050227">
    <property type="entry name" value="Rab"/>
</dbReference>